<keyword evidence="2" id="KW-1185">Reference proteome</keyword>
<evidence type="ECO:0000313" key="1">
    <source>
        <dbReference type="EMBL" id="PWI34756.1"/>
    </source>
</evidence>
<dbReference type="Proteomes" id="UP000245362">
    <property type="component" value="Unassembled WGS sequence"/>
</dbReference>
<dbReference type="AlphaFoldDB" id="A0A2U3BD88"/>
<dbReference type="EMBL" id="QFWT01000001">
    <property type="protein sequence ID" value="PWI34756.1"/>
    <property type="molecule type" value="Genomic_DNA"/>
</dbReference>
<protein>
    <submittedName>
        <fullName evidence="1">Uncharacterized protein</fullName>
    </submittedName>
</protein>
<evidence type="ECO:0000313" key="2">
    <source>
        <dbReference type="Proteomes" id="UP000245362"/>
    </source>
</evidence>
<proteinExistence type="predicted"/>
<sequence length="118" mass="13571">MKASELKHFLSQLPENADPDIVTGEIWLPERLLEATFDGEMVNLSFDNAPEETEGDEEPRGFLDHEVSMLKERIEELMSESSDHKTKAEVFLRLFIMGHEKSSSEVIEILDDPESWYS</sequence>
<accession>A0A2U3BD88</accession>
<comment type="caution">
    <text evidence="1">The sequence shown here is derived from an EMBL/GenBank/DDBJ whole genome shotgun (WGS) entry which is preliminary data.</text>
</comment>
<reference evidence="1 2" key="1">
    <citation type="submission" date="2018-05" db="EMBL/GenBank/DDBJ databases">
        <title>Vibrio limimaris sp. nov., isolated from marine sediment.</title>
        <authorList>
            <person name="Li C.-M."/>
        </authorList>
    </citation>
    <scope>NUCLEOTIDE SEQUENCE [LARGE SCALE GENOMIC DNA]</scope>
    <source>
        <strain evidence="1 2">E4404</strain>
    </source>
</reference>
<gene>
    <name evidence="1" type="ORF">DI392_00280</name>
</gene>
<organism evidence="1 2">
    <name type="scientific">Vibrio albus</name>
    <dbReference type="NCBI Taxonomy" id="2200953"/>
    <lineage>
        <taxon>Bacteria</taxon>
        <taxon>Pseudomonadati</taxon>
        <taxon>Pseudomonadota</taxon>
        <taxon>Gammaproteobacteria</taxon>
        <taxon>Vibrionales</taxon>
        <taxon>Vibrionaceae</taxon>
        <taxon>Vibrio</taxon>
    </lineage>
</organism>
<dbReference type="RefSeq" id="WP_109317911.1">
    <property type="nucleotide sequence ID" value="NZ_QFWT01000001.1"/>
</dbReference>
<dbReference type="OrthoDB" id="5877595at2"/>
<name>A0A2U3BD88_9VIBR</name>